<evidence type="ECO:0000313" key="8">
    <source>
        <dbReference type="EMBL" id="KJR81449.1"/>
    </source>
</evidence>
<feature type="region of interest" description="Disordered" evidence="6">
    <location>
        <begin position="186"/>
        <end position="231"/>
    </location>
</feature>
<keyword evidence="3 7" id="KW-0812">Transmembrane</keyword>
<dbReference type="OrthoDB" id="73465at2759"/>
<dbReference type="GO" id="GO:0005384">
    <property type="term" value="F:manganese ion transmembrane transporter activity"/>
    <property type="evidence" value="ECO:0007669"/>
    <property type="project" value="InterPro"/>
</dbReference>
<feature type="transmembrane region" description="Helical" evidence="7">
    <location>
        <begin position="313"/>
        <end position="336"/>
    </location>
</feature>
<dbReference type="KEGG" id="ssck:SPSK_01162"/>
<sequence>MPVTPHMSSSPFLSPNHQSLNHRPTSPSSTSHSASSFASFYPSTLAGMADSTRTRQQYARLLADHGNDDDHDGAYSPGSASVDSASEGSIQMTSASWQQRAAAKRAKRARVAHVQKRVGCLPPARRFWADFTLGFADGLTVPFALTAGLSSLGQTDTVVYAGLAEVSAGCISMGIGGYLSARQAATRPTSSSAGEDEGEGEGSRERGRDRADVESGPEMEETKAADSPGADSLTTAHRYLAPLALPADLHRQMLAHIASQPHVAANLVAASQSAAARVAGGDDDGEYGYGADYYAPPAKDGRGDDGDDGDDDAVWPVAAGASVALGYLVGGLLPLWPYFFVTHVGDGLRYSFAVCIVALFLFGFIRDFALDTPSSSSSERPLPAGRRRIPWRRLWKSTFEGVQMVILGGIAAIAAVLCVRLFEGASTSGSD</sequence>
<dbReference type="GeneID" id="27663370"/>
<evidence type="ECO:0000256" key="4">
    <source>
        <dbReference type="ARBA" id="ARBA00022989"/>
    </source>
</evidence>
<dbReference type="EMBL" id="AXCR01000011">
    <property type="protein sequence ID" value="KJR81449.1"/>
    <property type="molecule type" value="Genomic_DNA"/>
</dbReference>
<dbReference type="VEuPathDB" id="FungiDB:SPSK_01162"/>
<reference evidence="8 9" key="2">
    <citation type="journal article" date="2015" name="Eukaryot. Cell">
        <title>Asexual propagation of a virulent clone complex in a human and feline outbreak of sporotrichosis.</title>
        <authorList>
            <person name="Teixeira Mde M."/>
            <person name="Rodrigues A.M."/>
            <person name="Tsui C.K."/>
            <person name="de Almeida L.G."/>
            <person name="Van Diepeningen A.D."/>
            <person name="van den Ende B.G."/>
            <person name="Fernandes G.F."/>
            <person name="Kano R."/>
            <person name="Hamelin R.C."/>
            <person name="Lopes-Bezerra L.M."/>
            <person name="Vasconcelos A.T."/>
            <person name="de Hoog S."/>
            <person name="de Camargo Z.P."/>
            <person name="Felipe M.S."/>
        </authorList>
    </citation>
    <scope>NUCLEOTIDE SEQUENCE [LARGE SCALE GENOMIC DNA]</scope>
    <source>
        <strain evidence="8 9">1099-18</strain>
    </source>
</reference>
<feature type="compositionally biased region" description="Polar residues" evidence="6">
    <location>
        <begin position="78"/>
        <end position="87"/>
    </location>
</feature>
<accession>A0A0F2LX94</accession>
<gene>
    <name evidence="8" type="ORF">SPSK_01162</name>
</gene>
<dbReference type="Proteomes" id="UP000033710">
    <property type="component" value="Unassembled WGS sequence"/>
</dbReference>
<feature type="compositionally biased region" description="Basic and acidic residues" evidence="6">
    <location>
        <begin position="201"/>
        <end position="213"/>
    </location>
</feature>
<feature type="region of interest" description="Disordered" evidence="6">
    <location>
        <begin position="289"/>
        <end position="310"/>
    </location>
</feature>
<dbReference type="GO" id="GO:0012505">
    <property type="term" value="C:endomembrane system"/>
    <property type="evidence" value="ECO:0007669"/>
    <property type="project" value="UniProtKB-SubCell"/>
</dbReference>
<evidence type="ECO:0000256" key="5">
    <source>
        <dbReference type="ARBA" id="ARBA00023136"/>
    </source>
</evidence>
<dbReference type="PANTHER" id="PTHR31851">
    <property type="entry name" value="FE(2+)/MN(2+) TRANSPORTER PCL1"/>
    <property type="match status" value="1"/>
</dbReference>
<feature type="transmembrane region" description="Helical" evidence="7">
    <location>
        <begin position="348"/>
        <end position="365"/>
    </location>
</feature>
<evidence type="ECO:0000256" key="2">
    <source>
        <dbReference type="ARBA" id="ARBA00007049"/>
    </source>
</evidence>
<keyword evidence="4 7" id="KW-1133">Transmembrane helix</keyword>
<comment type="similarity">
    <text evidence="2">Belongs to the CCC1 family.</text>
</comment>
<evidence type="ECO:0000256" key="7">
    <source>
        <dbReference type="SAM" id="Phobius"/>
    </source>
</evidence>
<evidence type="ECO:0000256" key="3">
    <source>
        <dbReference type="ARBA" id="ARBA00022692"/>
    </source>
</evidence>
<proteinExistence type="inferred from homology"/>
<feature type="compositionally biased region" description="Low complexity" evidence="6">
    <location>
        <begin position="289"/>
        <end position="298"/>
    </location>
</feature>
<feature type="compositionally biased region" description="Low complexity" evidence="6">
    <location>
        <begin position="24"/>
        <end position="35"/>
    </location>
</feature>
<dbReference type="InterPro" id="IPR008217">
    <property type="entry name" value="Ccc1_fam"/>
</dbReference>
<evidence type="ECO:0000256" key="1">
    <source>
        <dbReference type="ARBA" id="ARBA00004127"/>
    </source>
</evidence>
<dbReference type="RefSeq" id="XP_016584125.1">
    <property type="nucleotide sequence ID" value="XM_016728093.1"/>
</dbReference>
<dbReference type="GO" id="GO:0030026">
    <property type="term" value="P:intracellular manganese ion homeostasis"/>
    <property type="evidence" value="ECO:0007669"/>
    <property type="project" value="InterPro"/>
</dbReference>
<feature type="region of interest" description="Disordered" evidence="6">
    <location>
        <begin position="64"/>
        <end position="87"/>
    </location>
</feature>
<reference evidence="8 9" key="1">
    <citation type="journal article" date="2014" name="BMC Genomics">
        <title>Comparative genomics of the major fungal agents of human and animal Sporotrichosis: Sporothrix schenckii and Sporothrix brasiliensis.</title>
        <authorList>
            <person name="Teixeira M.M."/>
            <person name="de Almeida L.G."/>
            <person name="Kubitschek-Barreira P."/>
            <person name="Alves F.L."/>
            <person name="Kioshima E.S."/>
            <person name="Abadio A.K."/>
            <person name="Fernandes L."/>
            <person name="Derengowski L.S."/>
            <person name="Ferreira K.S."/>
            <person name="Souza R.C."/>
            <person name="Ruiz J.C."/>
            <person name="de Andrade N.C."/>
            <person name="Paes H.C."/>
            <person name="Nicola A.M."/>
            <person name="Albuquerque P."/>
            <person name="Gerber A.L."/>
            <person name="Martins V.P."/>
            <person name="Peconick L.D."/>
            <person name="Neto A.V."/>
            <person name="Chaucanez C.B."/>
            <person name="Silva P.A."/>
            <person name="Cunha O.L."/>
            <person name="de Oliveira F.F."/>
            <person name="dos Santos T.C."/>
            <person name="Barros A.L."/>
            <person name="Soares M.A."/>
            <person name="de Oliveira L.M."/>
            <person name="Marini M.M."/>
            <person name="Villalobos-Duno H."/>
            <person name="Cunha M.M."/>
            <person name="de Hoog S."/>
            <person name="da Silveira J.F."/>
            <person name="Henrissat B."/>
            <person name="Nino-Vega G.A."/>
            <person name="Cisalpino P.S."/>
            <person name="Mora-Montes H.M."/>
            <person name="Almeida S.R."/>
            <person name="Stajich J.E."/>
            <person name="Lopes-Bezerra L.M."/>
            <person name="Vasconcelos A.T."/>
            <person name="Felipe M.S."/>
        </authorList>
    </citation>
    <scope>NUCLEOTIDE SEQUENCE [LARGE SCALE GENOMIC DNA]</scope>
    <source>
        <strain evidence="8 9">1099-18</strain>
    </source>
</reference>
<dbReference type="AlphaFoldDB" id="A0A0F2LX94"/>
<keyword evidence="5 7" id="KW-0472">Membrane</keyword>
<comment type="caution">
    <text evidence="8">The sequence shown here is derived from an EMBL/GenBank/DDBJ whole genome shotgun (WGS) entry which is preliminary data.</text>
</comment>
<feature type="compositionally biased region" description="Polar residues" evidence="6">
    <location>
        <begin position="1"/>
        <end position="23"/>
    </location>
</feature>
<evidence type="ECO:0000256" key="6">
    <source>
        <dbReference type="SAM" id="MobiDB-lite"/>
    </source>
</evidence>
<dbReference type="Pfam" id="PF01988">
    <property type="entry name" value="VIT1"/>
    <property type="match status" value="1"/>
</dbReference>
<feature type="region of interest" description="Disordered" evidence="6">
    <location>
        <begin position="1"/>
        <end position="35"/>
    </location>
</feature>
<protein>
    <submittedName>
        <fullName evidence="8">Uncharacterized protein</fullName>
    </submittedName>
</protein>
<name>A0A0F2LX94_SPOSC</name>
<comment type="subcellular location">
    <subcellularLocation>
        <location evidence="1">Endomembrane system</location>
        <topology evidence="1">Multi-pass membrane protein</topology>
    </subcellularLocation>
</comment>
<evidence type="ECO:0000313" key="9">
    <source>
        <dbReference type="Proteomes" id="UP000033710"/>
    </source>
</evidence>
<feature type="transmembrane region" description="Helical" evidence="7">
    <location>
        <begin position="401"/>
        <end position="422"/>
    </location>
</feature>
<organism evidence="8 9">
    <name type="scientific">Sporothrix schenckii 1099-18</name>
    <dbReference type="NCBI Taxonomy" id="1397361"/>
    <lineage>
        <taxon>Eukaryota</taxon>
        <taxon>Fungi</taxon>
        <taxon>Dikarya</taxon>
        <taxon>Ascomycota</taxon>
        <taxon>Pezizomycotina</taxon>
        <taxon>Sordariomycetes</taxon>
        <taxon>Sordariomycetidae</taxon>
        <taxon>Ophiostomatales</taxon>
        <taxon>Ophiostomataceae</taxon>
        <taxon>Sporothrix</taxon>
    </lineage>
</organism>